<dbReference type="InterPro" id="IPR001433">
    <property type="entry name" value="OxRdtase_FAD/NAD-bd"/>
</dbReference>
<dbReference type="PANTHER" id="PTHR47354:SF5">
    <property type="entry name" value="PROTEIN RFBI"/>
    <property type="match status" value="1"/>
</dbReference>
<evidence type="ECO:0000259" key="3">
    <source>
        <dbReference type="PROSITE" id="PS51384"/>
    </source>
</evidence>
<dbReference type="Pfam" id="PF00970">
    <property type="entry name" value="FAD_binding_6"/>
    <property type="match status" value="1"/>
</dbReference>
<dbReference type="PROSITE" id="PS51384">
    <property type="entry name" value="FAD_FR"/>
    <property type="match status" value="1"/>
</dbReference>
<dbReference type="PANTHER" id="PTHR47354">
    <property type="entry name" value="NADH OXIDOREDUCTASE HCR"/>
    <property type="match status" value="1"/>
</dbReference>
<dbReference type="InterPro" id="IPR036010">
    <property type="entry name" value="2Fe-2S_ferredoxin-like_sf"/>
</dbReference>
<dbReference type="InterPro" id="IPR006058">
    <property type="entry name" value="2Fe2S_fd_BS"/>
</dbReference>
<protein>
    <submittedName>
        <fullName evidence="4">2Fe-2S iron-sulfur cluster-binding protein</fullName>
    </submittedName>
</protein>
<dbReference type="PRINTS" id="PR00410">
    <property type="entry name" value="PHEHYDRXLASE"/>
</dbReference>
<dbReference type="Gene3D" id="2.40.30.10">
    <property type="entry name" value="Translation factors"/>
    <property type="match status" value="1"/>
</dbReference>
<dbReference type="InterPro" id="IPR039261">
    <property type="entry name" value="FNR_nucleotide-bd"/>
</dbReference>
<dbReference type="Gene3D" id="3.40.50.80">
    <property type="entry name" value="Nucleotide-binding domain of ferredoxin-NADP reductase (FNR) module"/>
    <property type="match status" value="1"/>
</dbReference>
<dbReference type="Proteomes" id="UP001292182">
    <property type="component" value="Unassembled WGS sequence"/>
</dbReference>
<dbReference type="PROSITE" id="PS51085">
    <property type="entry name" value="2FE2S_FER_2"/>
    <property type="match status" value="1"/>
</dbReference>
<comment type="caution">
    <text evidence="4">The sequence shown here is derived from an EMBL/GenBank/DDBJ whole genome shotgun (WGS) entry which is preliminary data.</text>
</comment>
<dbReference type="InterPro" id="IPR001709">
    <property type="entry name" value="Flavoprot_Pyr_Nucl_cyt_Rdtase"/>
</dbReference>
<reference evidence="5" key="1">
    <citation type="submission" date="2023-07" db="EMBL/GenBank/DDBJ databases">
        <title>Whole genome sequence analysis of rice epiphytic Sphingomonas sanguinis OsEp_Plm_15B2.</title>
        <authorList>
            <person name="Sahu K.P."/>
            <person name="Asharani P."/>
            <person name="Reddy B."/>
            <person name="Kumar A."/>
        </authorList>
    </citation>
    <scope>NUCLEOTIDE SEQUENCE [LARGE SCALE GENOMIC DNA]</scope>
    <source>
        <strain evidence="5">OsEp_Plm_15B2</strain>
    </source>
</reference>
<dbReference type="Gene3D" id="3.10.20.30">
    <property type="match status" value="1"/>
</dbReference>
<evidence type="ECO:0000256" key="1">
    <source>
        <dbReference type="ARBA" id="ARBA00034078"/>
    </source>
</evidence>
<gene>
    <name evidence="4" type="ORF">N4G62_13395</name>
</gene>
<keyword evidence="5" id="KW-1185">Reference proteome</keyword>
<dbReference type="SUPFAM" id="SSF63380">
    <property type="entry name" value="Riboflavin synthase domain-like"/>
    <property type="match status" value="1"/>
</dbReference>
<dbReference type="InterPro" id="IPR050415">
    <property type="entry name" value="MRET"/>
</dbReference>
<feature type="domain" description="FAD-binding FR-type" evidence="3">
    <location>
        <begin position="97"/>
        <end position="196"/>
    </location>
</feature>
<dbReference type="RefSeq" id="WP_322539825.1">
    <property type="nucleotide sequence ID" value="NZ_JAOBTW010000014.1"/>
</dbReference>
<dbReference type="CDD" id="cd06189">
    <property type="entry name" value="flavin_oxioreductase"/>
    <property type="match status" value="1"/>
</dbReference>
<evidence type="ECO:0000313" key="4">
    <source>
        <dbReference type="EMBL" id="MDZ7283020.1"/>
    </source>
</evidence>
<dbReference type="Pfam" id="PF00111">
    <property type="entry name" value="Fer2"/>
    <property type="match status" value="1"/>
</dbReference>
<dbReference type="InterPro" id="IPR008333">
    <property type="entry name" value="Cbr1-like_FAD-bd_dom"/>
</dbReference>
<evidence type="ECO:0000313" key="5">
    <source>
        <dbReference type="Proteomes" id="UP001292182"/>
    </source>
</evidence>
<dbReference type="SUPFAM" id="SSF54292">
    <property type="entry name" value="2Fe-2S ferredoxin-like"/>
    <property type="match status" value="1"/>
</dbReference>
<organism evidence="4 5">
    <name type="scientific">Sphingomonas sanguinis</name>
    <dbReference type="NCBI Taxonomy" id="33051"/>
    <lineage>
        <taxon>Bacteria</taxon>
        <taxon>Pseudomonadati</taxon>
        <taxon>Pseudomonadota</taxon>
        <taxon>Alphaproteobacteria</taxon>
        <taxon>Sphingomonadales</taxon>
        <taxon>Sphingomonadaceae</taxon>
        <taxon>Sphingomonas</taxon>
    </lineage>
</organism>
<dbReference type="InterPro" id="IPR017927">
    <property type="entry name" value="FAD-bd_FR_type"/>
</dbReference>
<dbReference type="PROSITE" id="PS00197">
    <property type="entry name" value="2FE2S_FER_1"/>
    <property type="match status" value="1"/>
</dbReference>
<name>A0ABU5LSV7_9SPHN</name>
<dbReference type="PRINTS" id="PR00371">
    <property type="entry name" value="FPNCR"/>
</dbReference>
<evidence type="ECO:0000259" key="2">
    <source>
        <dbReference type="PROSITE" id="PS51085"/>
    </source>
</evidence>
<proteinExistence type="predicted"/>
<dbReference type="EMBL" id="JAOBTW010000014">
    <property type="protein sequence ID" value="MDZ7283020.1"/>
    <property type="molecule type" value="Genomic_DNA"/>
</dbReference>
<dbReference type="CDD" id="cd00207">
    <property type="entry name" value="fer2"/>
    <property type="match status" value="1"/>
</dbReference>
<dbReference type="InterPro" id="IPR012675">
    <property type="entry name" value="Beta-grasp_dom_sf"/>
</dbReference>
<dbReference type="InterPro" id="IPR001041">
    <property type="entry name" value="2Fe-2S_ferredoxin-type"/>
</dbReference>
<dbReference type="Pfam" id="PF00175">
    <property type="entry name" value="NAD_binding_1"/>
    <property type="match status" value="1"/>
</dbReference>
<sequence length="330" mass="35836">MPVATLRNGKRFEVDASVSVLSAALGQGIALEYSCRTGRCGVCKAKVMSGDTIAIQHEECLTADDAETGYILTCCRSAQSDVTLDIEDLGRLAGQRPHTVPARIAEIENLTSTVVRVTLRFPPRATIQFLPGQYIDVMAGGVRRSYSIANAPRADRTITLDIRKFEGGILSRYWFGEAAVGDLVRAELPLGTFFLRDSSAETIVFLATGTGIAPVRAIIEEITANPAMVGDAQLLIYWGNRHAEDFYWEPPVEATATFHPVLSRPTDTWTGRTGYIQDALLSDGVSLETAVVYACGSQSMIDAAGILLQRHGLSRHHYHFDAFVSSAPVK</sequence>
<dbReference type="SUPFAM" id="SSF52343">
    <property type="entry name" value="Ferredoxin reductase-like, C-terminal NADP-linked domain"/>
    <property type="match status" value="1"/>
</dbReference>
<feature type="domain" description="2Fe-2S ferredoxin-type" evidence="2">
    <location>
        <begin position="1"/>
        <end position="90"/>
    </location>
</feature>
<comment type="cofactor">
    <cofactor evidence="1">
        <name>[2Fe-2S] cluster</name>
        <dbReference type="ChEBI" id="CHEBI:190135"/>
    </cofactor>
</comment>
<dbReference type="InterPro" id="IPR017938">
    <property type="entry name" value="Riboflavin_synthase-like_b-brl"/>
</dbReference>
<accession>A0ABU5LSV7</accession>